<name>A0A5B7F7M8_PORTR</name>
<sequence>MADLQVIQGEETEGEERRGGKASTQPASPIQPRPLFPLESGGSSSWCSEEALIQRSSLSMPCLGLTAEGSGTAGEPRPLHWRLFPSQCCSLSSTQGGCDLNPSSAPLWLAPVCDPGAVLVVLLAVPLVFVPVEVLEAGLVLSLASDRFQVPRYGQVHIQVGLVTSPGLVSPPLVPLSSPPRVSSLCFLLLVLLLLLLLLMLMLFLFSLLLLVLPFPLLPLLLLLLRLLHLLLSGSIEVLPRLLREEREARHYIGLCCVNFCNTCLD</sequence>
<dbReference type="AlphaFoldDB" id="A0A5B7F7M8"/>
<evidence type="ECO:0000256" key="1">
    <source>
        <dbReference type="SAM" id="MobiDB-lite"/>
    </source>
</evidence>
<accession>A0A5B7F7M8</accession>
<feature type="transmembrane region" description="Helical" evidence="2">
    <location>
        <begin position="185"/>
        <end position="211"/>
    </location>
</feature>
<dbReference type="EMBL" id="VSRR010005436">
    <property type="protein sequence ID" value="MPC42432.1"/>
    <property type="molecule type" value="Genomic_DNA"/>
</dbReference>
<protein>
    <submittedName>
        <fullName evidence="3">Uncharacterized protein</fullName>
    </submittedName>
</protein>
<feature type="region of interest" description="Disordered" evidence="1">
    <location>
        <begin position="1"/>
        <end position="35"/>
    </location>
</feature>
<keyword evidence="2" id="KW-0472">Membrane</keyword>
<keyword evidence="2" id="KW-0812">Transmembrane</keyword>
<evidence type="ECO:0000313" key="4">
    <source>
        <dbReference type="Proteomes" id="UP000324222"/>
    </source>
</evidence>
<keyword evidence="4" id="KW-1185">Reference proteome</keyword>
<comment type="caution">
    <text evidence="3">The sequence shown here is derived from an EMBL/GenBank/DDBJ whole genome shotgun (WGS) entry which is preliminary data.</text>
</comment>
<reference evidence="3 4" key="1">
    <citation type="submission" date="2019-05" db="EMBL/GenBank/DDBJ databases">
        <title>Another draft genome of Portunus trituberculatus and its Hox gene families provides insights of decapod evolution.</title>
        <authorList>
            <person name="Jeong J.-H."/>
            <person name="Song I."/>
            <person name="Kim S."/>
            <person name="Choi T."/>
            <person name="Kim D."/>
            <person name="Ryu S."/>
            <person name="Kim W."/>
        </authorList>
    </citation>
    <scope>NUCLEOTIDE SEQUENCE [LARGE SCALE GENOMIC DNA]</scope>
    <source>
        <tissue evidence="3">Muscle</tissue>
    </source>
</reference>
<feature type="transmembrane region" description="Helical" evidence="2">
    <location>
        <begin position="117"/>
        <end position="144"/>
    </location>
</feature>
<feature type="transmembrane region" description="Helical" evidence="2">
    <location>
        <begin position="217"/>
        <end position="239"/>
    </location>
</feature>
<gene>
    <name evidence="3" type="ORF">E2C01_036053</name>
</gene>
<organism evidence="3 4">
    <name type="scientific">Portunus trituberculatus</name>
    <name type="common">Swimming crab</name>
    <name type="synonym">Neptunus trituberculatus</name>
    <dbReference type="NCBI Taxonomy" id="210409"/>
    <lineage>
        <taxon>Eukaryota</taxon>
        <taxon>Metazoa</taxon>
        <taxon>Ecdysozoa</taxon>
        <taxon>Arthropoda</taxon>
        <taxon>Crustacea</taxon>
        <taxon>Multicrustacea</taxon>
        <taxon>Malacostraca</taxon>
        <taxon>Eumalacostraca</taxon>
        <taxon>Eucarida</taxon>
        <taxon>Decapoda</taxon>
        <taxon>Pleocyemata</taxon>
        <taxon>Brachyura</taxon>
        <taxon>Eubrachyura</taxon>
        <taxon>Portunoidea</taxon>
        <taxon>Portunidae</taxon>
        <taxon>Portuninae</taxon>
        <taxon>Portunus</taxon>
    </lineage>
</organism>
<keyword evidence="2" id="KW-1133">Transmembrane helix</keyword>
<proteinExistence type="predicted"/>
<evidence type="ECO:0000256" key="2">
    <source>
        <dbReference type="SAM" id="Phobius"/>
    </source>
</evidence>
<dbReference type="Proteomes" id="UP000324222">
    <property type="component" value="Unassembled WGS sequence"/>
</dbReference>
<evidence type="ECO:0000313" key="3">
    <source>
        <dbReference type="EMBL" id="MPC42432.1"/>
    </source>
</evidence>